<protein>
    <submittedName>
        <fullName evidence="3">Superoxide dismutase, Cu-Zn family</fullName>
    </submittedName>
</protein>
<dbReference type="InterPro" id="IPR001424">
    <property type="entry name" value="SOD_Cu_Zn_dom"/>
</dbReference>
<comment type="similarity">
    <text evidence="1">Belongs to the Cu-Zn superoxide dismutase family.</text>
</comment>
<name>A0A8G2BJ28_9PROT</name>
<dbReference type="AlphaFoldDB" id="A0A8G2BJ28"/>
<dbReference type="Proteomes" id="UP000198615">
    <property type="component" value="Unassembled WGS sequence"/>
</dbReference>
<evidence type="ECO:0000313" key="4">
    <source>
        <dbReference type="Proteomes" id="UP000198615"/>
    </source>
</evidence>
<accession>A0A8G2BJ28</accession>
<feature type="domain" description="Superoxide dismutase copper/zinc binding" evidence="2">
    <location>
        <begin position="67"/>
        <end position="202"/>
    </location>
</feature>
<dbReference type="GO" id="GO:0005507">
    <property type="term" value="F:copper ion binding"/>
    <property type="evidence" value="ECO:0007669"/>
    <property type="project" value="InterPro"/>
</dbReference>
<organism evidence="3 4">
    <name type="scientific">Thalassobaculum litoreum DSM 18839</name>
    <dbReference type="NCBI Taxonomy" id="1123362"/>
    <lineage>
        <taxon>Bacteria</taxon>
        <taxon>Pseudomonadati</taxon>
        <taxon>Pseudomonadota</taxon>
        <taxon>Alphaproteobacteria</taxon>
        <taxon>Rhodospirillales</taxon>
        <taxon>Thalassobaculaceae</taxon>
        <taxon>Thalassobaculum</taxon>
    </lineage>
</organism>
<dbReference type="Gene3D" id="2.60.40.200">
    <property type="entry name" value="Superoxide dismutase, copper/zinc binding domain"/>
    <property type="match status" value="1"/>
</dbReference>
<dbReference type="CDD" id="cd00305">
    <property type="entry name" value="Cu-Zn_Superoxide_Dismutase"/>
    <property type="match status" value="1"/>
</dbReference>
<reference evidence="3 4" key="1">
    <citation type="submission" date="2016-10" db="EMBL/GenBank/DDBJ databases">
        <authorList>
            <person name="Varghese N."/>
            <person name="Submissions S."/>
        </authorList>
    </citation>
    <scope>NUCLEOTIDE SEQUENCE [LARGE SCALE GENOMIC DNA]</scope>
    <source>
        <strain evidence="3 4">DSM 18839</strain>
    </source>
</reference>
<gene>
    <name evidence="3" type="ORF">SAMN05660686_02716</name>
</gene>
<dbReference type="InterPro" id="IPR024134">
    <property type="entry name" value="SOD_Cu/Zn_/chaperone"/>
</dbReference>
<dbReference type="SUPFAM" id="SSF49329">
    <property type="entry name" value="Cu,Zn superoxide dismutase-like"/>
    <property type="match status" value="1"/>
</dbReference>
<dbReference type="PANTHER" id="PTHR10003">
    <property type="entry name" value="SUPEROXIDE DISMUTASE CU-ZN -RELATED"/>
    <property type="match status" value="1"/>
</dbReference>
<dbReference type="EMBL" id="FNBW01000007">
    <property type="protein sequence ID" value="SDF89260.1"/>
    <property type="molecule type" value="Genomic_DNA"/>
</dbReference>
<dbReference type="GO" id="GO:0006801">
    <property type="term" value="P:superoxide metabolic process"/>
    <property type="evidence" value="ECO:0007669"/>
    <property type="project" value="InterPro"/>
</dbReference>
<dbReference type="InterPro" id="IPR036423">
    <property type="entry name" value="SOD-like_Cu/Zn_dom_sf"/>
</dbReference>
<keyword evidence="4" id="KW-1185">Reference proteome</keyword>
<evidence type="ECO:0000256" key="1">
    <source>
        <dbReference type="ARBA" id="ARBA00010457"/>
    </source>
</evidence>
<sequence length="204" mass="20945">MVTTPHPLQDSVGDGTRGAVRRKVSTMIRTFSTLLCTAAIAATVASPLAAERPTATAALMDADGKQAGTVEFQATPSGMMWIAASAEGLPEGKHGFHIHETGKCDAADGFKSAGGHLAGDAEHGVLNEGGPHPGDLPNVTVAENGSLNAEFFVSRLSVEGGWFEEAGLFDEDGSAVVVHSGADDYTSQPSGDAGNRILCGVIER</sequence>
<evidence type="ECO:0000313" key="3">
    <source>
        <dbReference type="EMBL" id="SDF89260.1"/>
    </source>
</evidence>
<dbReference type="Pfam" id="PF00080">
    <property type="entry name" value="Sod_Cu"/>
    <property type="match status" value="1"/>
</dbReference>
<evidence type="ECO:0000259" key="2">
    <source>
        <dbReference type="Pfam" id="PF00080"/>
    </source>
</evidence>
<comment type="caution">
    <text evidence="3">The sequence shown here is derived from an EMBL/GenBank/DDBJ whole genome shotgun (WGS) entry which is preliminary data.</text>
</comment>
<proteinExistence type="inferred from homology"/>